<gene>
    <name evidence="4" type="ORF">C4B60_01780</name>
</gene>
<dbReference type="PANTHER" id="PTHR37313:SF2">
    <property type="entry name" value="UPF0749 PROTEIN YLXX"/>
    <property type="match status" value="1"/>
</dbReference>
<keyword evidence="3" id="KW-1133">Transmembrane helix</keyword>
<evidence type="ECO:0000313" key="5">
    <source>
        <dbReference type="Proteomes" id="UP000239047"/>
    </source>
</evidence>
<proteinExistence type="inferred from homology"/>
<dbReference type="Pfam" id="PF05949">
    <property type="entry name" value="DUF881"/>
    <property type="match status" value="1"/>
</dbReference>
<evidence type="ECO:0000313" key="4">
    <source>
        <dbReference type="EMBL" id="PPA72134.1"/>
    </source>
</evidence>
<sequence length="243" mass="27185">MATEEKKTLKQKGRTLLFSIVFLVLGFLLSFSYSITKEQFSNDDQGGQSINRFNSKKENARQELLQTQQENLDLQEELFQLLDSVREYERTISDNDDASGLAVEADQYRLILGKVAVEGPGVAITLADGEYDPAIENINDYLVHEHHLFHVINELYIAGAEGIAINGQRIARDTYIICNGPVITVDNIQLPAPFTITAIGDYEVMSSALTITGGVRDQLVNDSINFTMEKKELIRMAPVIRDL</sequence>
<comment type="caution">
    <text evidence="4">The sequence shown here is derived from an EMBL/GenBank/DDBJ whole genome shotgun (WGS) entry which is preliminary data.</text>
</comment>
<evidence type="ECO:0008006" key="6">
    <source>
        <dbReference type="Google" id="ProtNLM"/>
    </source>
</evidence>
<evidence type="ECO:0000256" key="2">
    <source>
        <dbReference type="SAM" id="Coils"/>
    </source>
</evidence>
<reference evidence="4 5" key="1">
    <citation type="submission" date="2018-02" db="EMBL/GenBank/DDBJ databases">
        <title>Jeotgalibacillus proteolyticum sp. nov. a protease producing bacterium isolated from ocean sediments of Laizhou Bay.</title>
        <authorList>
            <person name="Li Y."/>
        </authorList>
    </citation>
    <scope>NUCLEOTIDE SEQUENCE [LARGE SCALE GENOMIC DNA]</scope>
    <source>
        <strain evidence="4 5">22-7</strain>
    </source>
</reference>
<dbReference type="EMBL" id="PREZ01000001">
    <property type="protein sequence ID" value="PPA72134.1"/>
    <property type="molecule type" value="Genomic_DNA"/>
</dbReference>
<protein>
    <recommendedName>
        <fullName evidence="6">DUF881 domain-containing protein</fullName>
    </recommendedName>
</protein>
<dbReference type="InterPro" id="IPR010273">
    <property type="entry name" value="DUF881"/>
</dbReference>
<keyword evidence="3" id="KW-0472">Membrane</keyword>
<comment type="similarity">
    <text evidence="1">Belongs to the UPF0749 family.</text>
</comment>
<dbReference type="AlphaFoldDB" id="A0A2S5GGT3"/>
<dbReference type="Gene3D" id="3.30.70.1880">
    <property type="entry name" value="Protein of unknown function DUF881"/>
    <property type="match status" value="1"/>
</dbReference>
<keyword evidence="3" id="KW-0812">Transmembrane</keyword>
<dbReference type="OrthoDB" id="9776196at2"/>
<evidence type="ECO:0000256" key="3">
    <source>
        <dbReference type="SAM" id="Phobius"/>
    </source>
</evidence>
<name>A0A2S5GGT3_9BACL</name>
<keyword evidence="2" id="KW-0175">Coiled coil</keyword>
<accession>A0A2S5GGT3</accession>
<feature type="coiled-coil region" evidence="2">
    <location>
        <begin position="50"/>
        <end position="91"/>
    </location>
</feature>
<dbReference type="Proteomes" id="UP000239047">
    <property type="component" value="Unassembled WGS sequence"/>
</dbReference>
<evidence type="ECO:0000256" key="1">
    <source>
        <dbReference type="ARBA" id="ARBA00009108"/>
    </source>
</evidence>
<feature type="transmembrane region" description="Helical" evidence="3">
    <location>
        <begin position="16"/>
        <end position="35"/>
    </location>
</feature>
<dbReference type="PANTHER" id="PTHR37313">
    <property type="entry name" value="UPF0749 PROTEIN RV1825"/>
    <property type="match status" value="1"/>
</dbReference>
<keyword evidence="5" id="KW-1185">Reference proteome</keyword>
<organism evidence="4 5">
    <name type="scientific">Jeotgalibacillus proteolyticus</name>
    <dbReference type="NCBI Taxonomy" id="2082395"/>
    <lineage>
        <taxon>Bacteria</taxon>
        <taxon>Bacillati</taxon>
        <taxon>Bacillota</taxon>
        <taxon>Bacilli</taxon>
        <taxon>Bacillales</taxon>
        <taxon>Caryophanaceae</taxon>
        <taxon>Jeotgalibacillus</taxon>
    </lineage>
</organism>